<evidence type="ECO:0000313" key="1">
    <source>
        <dbReference type="EMBL" id="PQA86906.1"/>
    </source>
</evidence>
<dbReference type="InterPro" id="IPR029063">
    <property type="entry name" value="SAM-dependent_MTases_sf"/>
</dbReference>
<dbReference type="Gene3D" id="3.40.50.150">
    <property type="entry name" value="Vaccinia Virus protein VP39"/>
    <property type="match status" value="1"/>
</dbReference>
<dbReference type="Pfam" id="PF01209">
    <property type="entry name" value="Ubie_methyltran"/>
    <property type="match status" value="1"/>
</dbReference>
<protein>
    <submittedName>
        <fullName evidence="1">Ubiquinone biosynthesis methyltransferase UbiE</fullName>
    </submittedName>
</protein>
<keyword evidence="1" id="KW-0830">Ubiquinone</keyword>
<dbReference type="AlphaFoldDB" id="A0A2S7K341"/>
<proteinExistence type="predicted"/>
<dbReference type="EMBL" id="PJCH01000011">
    <property type="protein sequence ID" value="PQA86906.1"/>
    <property type="molecule type" value="Genomic_DNA"/>
</dbReference>
<organism evidence="1 2">
    <name type="scientific">Hyphococcus luteus</name>
    <dbReference type="NCBI Taxonomy" id="2058213"/>
    <lineage>
        <taxon>Bacteria</taxon>
        <taxon>Pseudomonadati</taxon>
        <taxon>Pseudomonadota</taxon>
        <taxon>Alphaproteobacteria</taxon>
        <taxon>Parvularculales</taxon>
        <taxon>Parvularculaceae</taxon>
        <taxon>Hyphococcus</taxon>
    </lineage>
</organism>
<dbReference type="OrthoDB" id="9777830at2"/>
<dbReference type="CDD" id="cd02440">
    <property type="entry name" value="AdoMet_MTases"/>
    <property type="match status" value="1"/>
</dbReference>
<sequence length="259" mass="29017">MVRSWDLRRQARGCGARDVQDIYDPSYVKGVFDRCSGRYIAFSYACSLGFTERWRRQSVEALSPIAGDALCGYDLMAGTGEVWPHLFKAKPNIESITAVDISSGMHRRAMKRLHAMRSEKIDFIEDDVLESALPDESADFVISTFGLKTFNLDQQEKLASLTARVLKPGGVYSFIEASDPKGWGLRPLYLFHLKRVLPLVEKTMLRGAQDFSMIGAYCMNFGDIRPFAEKLEEEGLLAEVRPYFFGCATGVSGRKPESG</sequence>
<accession>A0A2S7K341</accession>
<reference evidence="1 2" key="1">
    <citation type="submission" date="2017-12" db="EMBL/GenBank/DDBJ databases">
        <authorList>
            <person name="Hurst M.R.H."/>
        </authorList>
    </citation>
    <scope>NUCLEOTIDE SEQUENCE [LARGE SCALE GENOMIC DNA]</scope>
    <source>
        <strain evidence="1 2">SY-3-19</strain>
    </source>
</reference>
<gene>
    <name evidence="1" type="ORF">CW354_15670</name>
</gene>
<dbReference type="GO" id="GO:0032259">
    <property type="term" value="P:methylation"/>
    <property type="evidence" value="ECO:0007669"/>
    <property type="project" value="UniProtKB-KW"/>
</dbReference>
<keyword evidence="1" id="KW-0489">Methyltransferase</keyword>
<keyword evidence="1" id="KW-0808">Transferase</keyword>
<evidence type="ECO:0000313" key="2">
    <source>
        <dbReference type="Proteomes" id="UP000239504"/>
    </source>
</evidence>
<keyword evidence="2" id="KW-1185">Reference proteome</keyword>
<dbReference type="GO" id="GO:0008168">
    <property type="term" value="F:methyltransferase activity"/>
    <property type="evidence" value="ECO:0007669"/>
    <property type="project" value="UniProtKB-KW"/>
</dbReference>
<dbReference type="SUPFAM" id="SSF53335">
    <property type="entry name" value="S-adenosyl-L-methionine-dependent methyltransferases"/>
    <property type="match status" value="1"/>
</dbReference>
<comment type="caution">
    <text evidence="1">The sequence shown here is derived from an EMBL/GenBank/DDBJ whole genome shotgun (WGS) entry which is preliminary data.</text>
</comment>
<name>A0A2S7K341_9PROT</name>
<dbReference type="Proteomes" id="UP000239504">
    <property type="component" value="Unassembled WGS sequence"/>
</dbReference>